<protein>
    <submittedName>
        <fullName evidence="1">Uncharacterized protein</fullName>
    </submittedName>
</protein>
<comment type="caution">
    <text evidence="1">The sequence shown here is derived from an EMBL/GenBank/DDBJ whole genome shotgun (WGS) entry which is preliminary data.</text>
</comment>
<dbReference type="Proteomes" id="UP001296776">
    <property type="component" value="Unassembled WGS sequence"/>
</dbReference>
<dbReference type="AlphaFoldDB" id="A0AAJ0U1M8"/>
<evidence type="ECO:0000313" key="1">
    <source>
        <dbReference type="EMBL" id="MBK1703619.1"/>
    </source>
</evidence>
<proteinExistence type="predicted"/>
<dbReference type="EMBL" id="NRSJ01000004">
    <property type="protein sequence ID" value="MBK1703619.1"/>
    <property type="molecule type" value="Genomic_DNA"/>
</dbReference>
<gene>
    <name evidence="1" type="ORF">CKO40_03390</name>
</gene>
<reference evidence="1" key="2">
    <citation type="journal article" date="2020" name="Microorganisms">
        <title>Osmotic Adaptation and Compatible Solute Biosynthesis of Phototrophic Bacteria as Revealed from Genome Analyses.</title>
        <authorList>
            <person name="Imhoff J.F."/>
            <person name="Rahn T."/>
            <person name="Kunzel S."/>
            <person name="Keller A."/>
            <person name="Neulinger S.C."/>
        </authorList>
    </citation>
    <scope>NUCLEOTIDE SEQUENCE</scope>
    <source>
        <strain evidence="1">DSM 11080</strain>
    </source>
</reference>
<reference evidence="1" key="1">
    <citation type="submission" date="2017-08" db="EMBL/GenBank/DDBJ databases">
        <authorList>
            <person name="Imhoff J.F."/>
            <person name="Rahn T."/>
            <person name="Kuenzel S."/>
            <person name="Neulinger S.C."/>
        </authorList>
    </citation>
    <scope>NUCLEOTIDE SEQUENCE</scope>
    <source>
        <strain evidence="1">DSM 11080</strain>
    </source>
</reference>
<organism evidence="1 2">
    <name type="scientific">Halochromatium glycolicum</name>
    <dbReference type="NCBI Taxonomy" id="85075"/>
    <lineage>
        <taxon>Bacteria</taxon>
        <taxon>Pseudomonadati</taxon>
        <taxon>Pseudomonadota</taxon>
        <taxon>Gammaproteobacteria</taxon>
        <taxon>Chromatiales</taxon>
        <taxon>Chromatiaceae</taxon>
        <taxon>Halochromatium</taxon>
    </lineage>
</organism>
<name>A0AAJ0U1M8_9GAMM</name>
<accession>A0AAJ0U1M8</accession>
<evidence type="ECO:0000313" key="2">
    <source>
        <dbReference type="Proteomes" id="UP001296776"/>
    </source>
</evidence>
<keyword evidence="2" id="KW-1185">Reference proteome</keyword>
<sequence>MTCSIRMDARPRRLAARRKIGWPARRLLAVQMVRQDHNAVDPQWMFRHGAAEAPSRRHTMFQRCANRRWRGW</sequence>